<dbReference type="SUPFAM" id="SSF47413">
    <property type="entry name" value="lambda repressor-like DNA-binding domains"/>
    <property type="match status" value="1"/>
</dbReference>
<dbReference type="Pfam" id="PF19054">
    <property type="entry name" value="DUF5753"/>
    <property type="match status" value="1"/>
</dbReference>
<protein>
    <submittedName>
        <fullName evidence="2">Scr1 family TA system antitoxin-like transcriptional regulator</fullName>
    </submittedName>
</protein>
<dbReference type="SMART" id="SM00530">
    <property type="entry name" value="HTH_XRE"/>
    <property type="match status" value="1"/>
</dbReference>
<dbReference type="InterPro" id="IPR001387">
    <property type="entry name" value="Cro/C1-type_HTH"/>
</dbReference>
<name>A0ABT7A404_9ACTN</name>
<dbReference type="Gene3D" id="1.10.260.40">
    <property type="entry name" value="lambda repressor-like DNA-binding domains"/>
    <property type="match status" value="1"/>
</dbReference>
<dbReference type="InterPro" id="IPR010982">
    <property type="entry name" value="Lambda_DNA-bd_dom_sf"/>
</dbReference>
<dbReference type="CDD" id="cd00093">
    <property type="entry name" value="HTH_XRE"/>
    <property type="match status" value="1"/>
</dbReference>
<reference evidence="2 3" key="1">
    <citation type="submission" date="2023-05" db="EMBL/GenBank/DDBJ databases">
        <title>Streptantibioticus silvisoli sp. nov., acidotolerant actinomycetes 1 from pine litter.</title>
        <authorList>
            <person name="Swiecimska M."/>
            <person name="Golinska P."/>
            <person name="Sangal V."/>
            <person name="Wachnowicz B."/>
            <person name="Goodfellow M."/>
        </authorList>
    </citation>
    <scope>NUCLEOTIDE SEQUENCE [LARGE SCALE GENOMIC DNA]</scope>
    <source>
        <strain evidence="2 3">DSM 42109</strain>
    </source>
</reference>
<dbReference type="RefSeq" id="WP_274046059.1">
    <property type="nucleotide sequence ID" value="NZ_JANCPR020000036.1"/>
</dbReference>
<keyword evidence="3" id="KW-1185">Reference proteome</keyword>
<gene>
    <name evidence="2" type="ORF">NMN56_029810</name>
</gene>
<dbReference type="Pfam" id="PF13560">
    <property type="entry name" value="HTH_31"/>
    <property type="match status" value="1"/>
</dbReference>
<feature type="domain" description="HTH cro/C1-type" evidence="1">
    <location>
        <begin position="18"/>
        <end position="45"/>
    </location>
</feature>
<dbReference type="InterPro" id="IPR043917">
    <property type="entry name" value="DUF5753"/>
</dbReference>
<proteinExistence type="predicted"/>
<accession>A0ABT7A404</accession>
<dbReference type="PROSITE" id="PS50943">
    <property type="entry name" value="HTH_CROC1"/>
    <property type="match status" value="1"/>
</dbReference>
<evidence type="ECO:0000259" key="1">
    <source>
        <dbReference type="PROSITE" id="PS50943"/>
    </source>
</evidence>
<comment type="caution">
    <text evidence="2">The sequence shown here is derived from an EMBL/GenBank/DDBJ whole genome shotgun (WGS) entry which is preliminary data.</text>
</comment>
<organism evidence="2 3">
    <name type="scientific">Streptomyces iconiensis</name>
    <dbReference type="NCBI Taxonomy" id="1384038"/>
    <lineage>
        <taxon>Bacteria</taxon>
        <taxon>Bacillati</taxon>
        <taxon>Actinomycetota</taxon>
        <taxon>Actinomycetes</taxon>
        <taxon>Kitasatosporales</taxon>
        <taxon>Streptomycetaceae</taxon>
        <taxon>Streptomyces</taxon>
    </lineage>
</organism>
<evidence type="ECO:0000313" key="3">
    <source>
        <dbReference type="Proteomes" id="UP001214441"/>
    </source>
</evidence>
<dbReference type="Proteomes" id="UP001214441">
    <property type="component" value="Unassembled WGS sequence"/>
</dbReference>
<sequence length="283" mass="32117">MPARQVITARQVRLAAELRKLREKAGLSVQEAARALGIAQTKLSNTEAARVGVSPDRVRHFACQYACDDNALIDALARMAAERERGWWEEYRGTLPDVFLDLAELEAHATYLRTFETVRIPGLLQTEEQIRAIYARSVPELPRGELDARVHYRLRRQEVLRAEVAKPYDVVIHEAALRIRAADRAVAKRQLVHILAMSEYPHVNLRVVPFDIDGFAGIGYSLLYMGGPVPQLDTVHLDADHGAAILDAELQLKRYQRLLNRVQSMSLEEKHSRDFIQSLLRNL</sequence>
<dbReference type="EMBL" id="JANCPR020000036">
    <property type="protein sequence ID" value="MDJ1136072.1"/>
    <property type="molecule type" value="Genomic_DNA"/>
</dbReference>
<evidence type="ECO:0000313" key="2">
    <source>
        <dbReference type="EMBL" id="MDJ1136072.1"/>
    </source>
</evidence>